<feature type="region of interest" description="Disordered" evidence="1">
    <location>
        <begin position="1"/>
        <end position="28"/>
    </location>
</feature>
<evidence type="ECO:0000256" key="1">
    <source>
        <dbReference type="SAM" id="MobiDB-lite"/>
    </source>
</evidence>
<comment type="caution">
    <text evidence="2">The sequence shown here is derived from an EMBL/GenBank/DDBJ whole genome shotgun (WGS) entry which is preliminary data.</text>
</comment>
<proteinExistence type="predicted"/>
<evidence type="ECO:0000313" key="2">
    <source>
        <dbReference type="EMBL" id="CAK9085936.1"/>
    </source>
</evidence>
<reference evidence="2 3" key="1">
    <citation type="submission" date="2024-02" db="EMBL/GenBank/DDBJ databases">
        <authorList>
            <person name="Chen Y."/>
            <person name="Shah S."/>
            <person name="Dougan E. K."/>
            <person name="Thang M."/>
            <person name="Chan C."/>
        </authorList>
    </citation>
    <scope>NUCLEOTIDE SEQUENCE [LARGE SCALE GENOMIC DNA]</scope>
</reference>
<name>A0ABP0QCG6_9DINO</name>
<feature type="region of interest" description="Disordered" evidence="1">
    <location>
        <begin position="54"/>
        <end position="133"/>
    </location>
</feature>
<feature type="compositionally biased region" description="Acidic residues" evidence="1">
    <location>
        <begin position="99"/>
        <end position="126"/>
    </location>
</feature>
<protein>
    <submittedName>
        <fullName evidence="2">Uncharacterized protein</fullName>
    </submittedName>
</protein>
<evidence type="ECO:0000313" key="3">
    <source>
        <dbReference type="Proteomes" id="UP001642464"/>
    </source>
</evidence>
<feature type="compositionally biased region" description="Low complexity" evidence="1">
    <location>
        <begin position="14"/>
        <end position="23"/>
    </location>
</feature>
<accession>A0ABP0QCG6</accession>
<sequence length="133" mass="13931">MPVLREVSELSGSEAEAPAAVPKGKAKAKAKVVGGRYMDEARSKEIAEIGAEHLRKGDDVSTVKSMAAELQRSVTEKKPQTDGSTPAGGESSSAAPPEAEMEAVEEVDATDAMECGEEEEKEDDPESAPQDVS</sequence>
<organism evidence="2 3">
    <name type="scientific">Durusdinium trenchii</name>
    <dbReference type="NCBI Taxonomy" id="1381693"/>
    <lineage>
        <taxon>Eukaryota</taxon>
        <taxon>Sar</taxon>
        <taxon>Alveolata</taxon>
        <taxon>Dinophyceae</taxon>
        <taxon>Suessiales</taxon>
        <taxon>Symbiodiniaceae</taxon>
        <taxon>Durusdinium</taxon>
    </lineage>
</organism>
<keyword evidence="3" id="KW-1185">Reference proteome</keyword>
<dbReference type="Proteomes" id="UP001642464">
    <property type="component" value="Unassembled WGS sequence"/>
</dbReference>
<dbReference type="EMBL" id="CAXAMM010039363">
    <property type="protein sequence ID" value="CAK9085936.1"/>
    <property type="molecule type" value="Genomic_DNA"/>
</dbReference>
<feature type="compositionally biased region" description="Low complexity" evidence="1">
    <location>
        <begin position="84"/>
        <end position="98"/>
    </location>
</feature>
<gene>
    <name evidence="2" type="ORF">SCF082_LOCUS40686</name>
</gene>